<comment type="subcellular location">
    <subcellularLocation>
        <location evidence="1">Cell membrane</location>
        <topology evidence="1">Single-pass type I membrane protein</topology>
    </subcellularLocation>
</comment>
<evidence type="ECO:0000256" key="4">
    <source>
        <dbReference type="ARBA" id="ARBA00022737"/>
    </source>
</evidence>
<dbReference type="OrthoDB" id="6252479at2759"/>
<feature type="domain" description="Cadherin" evidence="9">
    <location>
        <begin position="10"/>
        <end position="73"/>
    </location>
</feature>
<keyword evidence="4" id="KW-0677">Repeat</keyword>
<evidence type="ECO:0000256" key="1">
    <source>
        <dbReference type="ARBA" id="ARBA00004251"/>
    </source>
</evidence>
<dbReference type="GO" id="GO:0034332">
    <property type="term" value="P:adherens junction organization"/>
    <property type="evidence" value="ECO:0007669"/>
    <property type="project" value="TreeGrafter"/>
</dbReference>
<dbReference type="PANTHER" id="PTHR24027">
    <property type="entry name" value="CADHERIN-23"/>
    <property type="match status" value="1"/>
</dbReference>
<dbReference type="PROSITE" id="PS50268">
    <property type="entry name" value="CADHERIN_2"/>
    <property type="match status" value="2"/>
</dbReference>
<dbReference type="InterPro" id="IPR015919">
    <property type="entry name" value="Cadherin-like_sf"/>
</dbReference>
<dbReference type="Gene3D" id="2.60.40.60">
    <property type="entry name" value="Cadherins"/>
    <property type="match status" value="2"/>
</dbReference>
<evidence type="ECO:0000256" key="8">
    <source>
        <dbReference type="PROSITE-ProRule" id="PRU00043"/>
    </source>
</evidence>
<dbReference type="GO" id="GO:0007163">
    <property type="term" value="P:establishment or maintenance of cell polarity"/>
    <property type="evidence" value="ECO:0007669"/>
    <property type="project" value="UniProtKB-ARBA"/>
</dbReference>
<dbReference type="GO" id="GO:0000902">
    <property type="term" value="P:cell morphogenesis"/>
    <property type="evidence" value="ECO:0007669"/>
    <property type="project" value="TreeGrafter"/>
</dbReference>
<dbReference type="RefSeq" id="XP_024870556.1">
    <property type="nucleotide sequence ID" value="XM_025014788.1"/>
</dbReference>
<dbReference type="CDD" id="cd11304">
    <property type="entry name" value="Cadherin_repeat"/>
    <property type="match status" value="2"/>
</dbReference>
<evidence type="ECO:0000256" key="2">
    <source>
        <dbReference type="ARBA" id="ARBA00022692"/>
    </source>
</evidence>
<dbReference type="GO" id="GO:0007043">
    <property type="term" value="P:cell-cell junction assembly"/>
    <property type="evidence" value="ECO:0007669"/>
    <property type="project" value="TreeGrafter"/>
</dbReference>
<dbReference type="GO" id="GO:0016477">
    <property type="term" value="P:cell migration"/>
    <property type="evidence" value="ECO:0007669"/>
    <property type="project" value="TreeGrafter"/>
</dbReference>
<dbReference type="Pfam" id="PF00028">
    <property type="entry name" value="Cadherin"/>
    <property type="match status" value="1"/>
</dbReference>
<dbReference type="GO" id="GO:0005509">
    <property type="term" value="F:calcium ion binding"/>
    <property type="evidence" value="ECO:0007669"/>
    <property type="project" value="UniProtKB-UniRule"/>
</dbReference>
<dbReference type="InterPro" id="IPR039808">
    <property type="entry name" value="Cadherin"/>
</dbReference>
<dbReference type="SUPFAM" id="SSF49313">
    <property type="entry name" value="Cadherin-like"/>
    <property type="match status" value="2"/>
</dbReference>
<dbReference type="GO" id="GO:0016339">
    <property type="term" value="P:calcium-dependent cell-cell adhesion via plasma membrane cell adhesion molecules"/>
    <property type="evidence" value="ECO:0007669"/>
    <property type="project" value="TreeGrafter"/>
</dbReference>
<dbReference type="InterPro" id="IPR020894">
    <property type="entry name" value="Cadherin_CS"/>
</dbReference>
<dbReference type="GO" id="GO:0044331">
    <property type="term" value="P:cell-cell adhesion mediated by cadherin"/>
    <property type="evidence" value="ECO:0007669"/>
    <property type="project" value="TreeGrafter"/>
</dbReference>
<dbReference type="GO" id="GO:0045296">
    <property type="term" value="F:cadherin binding"/>
    <property type="evidence" value="ECO:0007669"/>
    <property type="project" value="TreeGrafter"/>
</dbReference>
<dbReference type="GO" id="GO:0007156">
    <property type="term" value="P:homophilic cell adhesion via plasma membrane adhesion molecules"/>
    <property type="evidence" value="ECO:0007669"/>
    <property type="project" value="InterPro"/>
</dbReference>
<evidence type="ECO:0000256" key="7">
    <source>
        <dbReference type="ARBA" id="ARBA00023136"/>
    </source>
</evidence>
<keyword evidence="2" id="KW-0812">Transmembrane</keyword>
<dbReference type="PRINTS" id="PR00205">
    <property type="entry name" value="CADHERIN"/>
</dbReference>
<keyword evidence="5 8" id="KW-0106">Calcium</keyword>
<name>A0A6J1PMJ6_9HYME</name>
<organism evidence="10 11">
    <name type="scientific">Temnothorax curvispinosus</name>
    <dbReference type="NCBI Taxonomy" id="300111"/>
    <lineage>
        <taxon>Eukaryota</taxon>
        <taxon>Metazoa</taxon>
        <taxon>Ecdysozoa</taxon>
        <taxon>Arthropoda</taxon>
        <taxon>Hexapoda</taxon>
        <taxon>Insecta</taxon>
        <taxon>Pterygota</taxon>
        <taxon>Neoptera</taxon>
        <taxon>Endopterygota</taxon>
        <taxon>Hymenoptera</taxon>
        <taxon>Apocrita</taxon>
        <taxon>Aculeata</taxon>
        <taxon>Formicoidea</taxon>
        <taxon>Formicidae</taxon>
        <taxon>Myrmicinae</taxon>
        <taxon>Temnothorax</taxon>
    </lineage>
</organism>
<evidence type="ECO:0000256" key="3">
    <source>
        <dbReference type="ARBA" id="ARBA00022729"/>
    </source>
</evidence>
<dbReference type="InterPro" id="IPR002126">
    <property type="entry name" value="Cadherin-like_dom"/>
</dbReference>
<dbReference type="SMART" id="SM00112">
    <property type="entry name" value="CA"/>
    <property type="match status" value="2"/>
</dbReference>
<dbReference type="Proteomes" id="UP000504618">
    <property type="component" value="Unplaced"/>
</dbReference>
<dbReference type="PROSITE" id="PS00232">
    <property type="entry name" value="CADHERIN_1"/>
    <property type="match status" value="1"/>
</dbReference>
<dbReference type="PANTHER" id="PTHR24027:SF422">
    <property type="entry name" value="CADHERIN DOMAIN-CONTAINING PROTEIN"/>
    <property type="match status" value="1"/>
</dbReference>
<dbReference type="GO" id="GO:0008013">
    <property type="term" value="F:beta-catenin binding"/>
    <property type="evidence" value="ECO:0007669"/>
    <property type="project" value="TreeGrafter"/>
</dbReference>
<feature type="domain" description="Cadherin" evidence="9">
    <location>
        <begin position="74"/>
        <end position="180"/>
    </location>
</feature>
<protein>
    <submittedName>
        <fullName evidence="11">DE-cadherin-like</fullName>
    </submittedName>
</protein>
<evidence type="ECO:0000256" key="6">
    <source>
        <dbReference type="ARBA" id="ARBA00022989"/>
    </source>
</evidence>
<evidence type="ECO:0000313" key="10">
    <source>
        <dbReference type="Proteomes" id="UP000504618"/>
    </source>
</evidence>
<proteinExistence type="predicted"/>
<reference evidence="11" key="1">
    <citation type="submission" date="2025-08" db="UniProtKB">
        <authorList>
            <consortium name="RefSeq"/>
        </authorList>
    </citation>
    <scope>IDENTIFICATION</scope>
    <source>
        <tissue evidence="11">Whole body</tissue>
    </source>
</reference>
<evidence type="ECO:0000256" key="5">
    <source>
        <dbReference type="ARBA" id="ARBA00022837"/>
    </source>
</evidence>
<sequence>MISPDEKLKFQINNKTGLIRTTQFIDRDEPYEPFYEKEAWLTVLATDNGRPQMANVCSFKVTIEDVNDNKPVFDKVAYTESVPQDLPVGREVMRVSATDIDDGNNSVVRYSLSPKRPDDAVYFRIDCESGVIFLNKAIDRNPGYKFCMTATVDDLGEIPQSNVIDLDIRVVELHKKAPAFLPRSSEPIRLKENFNDFDSSIVRLKAVSNIKNSSNSDNSYLQFELVTGRTEQTNKRKTFRYYTNYAYNII</sequence>
<keyword evidence="3" id="KW-0732">Signal</keyword>
<evidence type="ECO:0000259" key="9">
    <source>
        <dbReference type="PROSITE" id="PS50268"/>
    </source>
</evidence>
<keyword evidence="7" id="KW-0472">Membrane</keyword>
<dbReference type="GeneID" id="112453831"/>
<accession>A0A6J1PMJ6</accession>
<dbReference type="GO" id="GO:0008104">
    <property type="term" value="P:intracellular protein localization"/>
    <property type="evidence" value="ECO:0007669"/>
    <property type="project" value="UniProtKB-ARBA"/>
</dbReference>
<dbReference type="AlphaFoldDB" id="A0A6J1PMJ6"/>
<dbReference type="GO" id="GO:0001736">
    <property type="term" value="P:establishment of planar polarity"/>
    <property type="evidence" value="ECO:0007669"/>
    <property type="project" value="UniProtKB-ARBA"/>
</dbReference>
<keyword evidence="6" id="KW-1133">Transmembrane helix</keyword>
<dbReference type="GO" id="GO:0005912">
    <property type="term" value="C:adherens junction"/>
    <property type="evidence" value="ECO:0007669"/>
    <property type="project" value="TreeGrafter"/>
</dbReference>
<dbReference type="FunFam" id="2.60.40.60:FF:000033">
    <property type="entry name" value="FAT atypical cadherin 1"/>
    <property type="match status" value="1"/>
</dbReference>
<evidence type="ECO:0000313" key="11">
    <source>
        <dbReference type="RefSeq" id="XP_024870556.1"/>
    </source>
</evidence>
<keyword evidence="10" id="KW-1185">Reference proteome</keyword>
<dbReference type="GO" id="GO:0016342">
    <property type="term" value="C:catenin complex"/>
    <property type="evidence" value="ECO:0007669"/>
    <property type="project" value="TreeGrafter"/>
</dbReference>
<gene>
    <name evidence="11" type="primary">LOC112453831</name>
</gene>